<reference evidence="2" key="1">
    <citation type="submission" date="2022-08" db="EMBL/GenBank/DDBJ databases">
        <title>Draft genome sequence of Microbacterium arabinogalactanolyticum JCM 9171.</title>
        <authorList>
            <person name="Fujita K."/>
            <person name="Ishiwata A."/>
            <person name="Fushinobu S."/>
        </authorList>
    </citation>
    <scope>NUCLEOTIDE SEQUENCE</scope>
    <source>
        <strain evidence="2">JCM 9171</strain>
    </source>
</reference>
<dbReference type="Pfam" id="PF04993">
    <property type="entry name" value="TfoX_N"/>
    <property type="match status" value="1"/>
</dbReference>
<dbReference type="SUPFAM" id="SSF159894">
    <property type="entry name" value="YgaC/TfoX-N like"/>
    <property type="match status" value="1"/>
</dbReference>
<organism evidence="2 3">
    <name type="scientific">Microbacterium arabinogalactanolyticum</name>
    <dbReference type="NCBI Taxonomy" id="69365"/>
    <lineage>
        <taxon>Bacteria</taxon>
        <taxon>Bacillati</taxon>
        <taxon>Actinomycetota</taxon>
        <taxon>Actinomycetes</taxon>
        <taxon>Micrococcales</taxon>
        <taxon>Microbacteriaceae</taxon>
        <taxon>Microbacterium</taxon>
    </lineage>
</organism>
<proteinExistence type="predicted"/>
<dbReference type="Proteomes" id="UP001165068">
    <property type="component" value="Unassembled WGS sequence"/>
</dbReference>
<dbReference type="Gene3D" id="3.30.1460.30">
    <property type="entry name" value="YgaC/TfoX-N like chaperone"/>
    <property type="match status" value="1"/>
</dbReference>
<comment type="caution">
    <text evidence="2">The sequence shown here is derived from an EMBL/GenBank/DDBJ whole genome shotgun (WGS) entry which is preliminary data.</text>
</comment>
<protein>
    <recommendedName>
        <fullName evidence="1">TfoX N-terminal domain-containing protein</fullName>
    </recommendedName>
</protein>
<sequence length="114" mass="12418">MTPAQEELVERIRDLIADEPVQREVSMFGDHCILVNDKMIVGAEKDGGLLVRVSADRNDELVLRAGARQAVMGPGREMGQGWITVDAGELDEEQLAFWVDAALENNAAVTGIGR</sequence>
<dbReference type="InterPro" id="IPR007076">
    <property type="entry name" value="TfoX_N"/>
</dbReference>
<name>A0ABQ5NDS7_9MICO</name>
<keyword evidence="3" id="KW-1185">Reference proteome</keyword>
<evidence type="ECO:0000259" key="1">
    <source>
        <dbReference type="Pfam" id="PF04993"/>
    </source>
</evidence>
<feature type="domain" description="TfoX N-terminal" evidence="1">
    <location>
        <begin position="25"/>
        <end position="104"/>
    </location>
</feature>
<evidence type="ECO:0000313" key="2">
    <source>
        <dbReference type="EMBL" id="GLC83949.1"/>
    </source>
</evidence>
<evidence type="ECO:0000313" key="3">
    <source>
        <dbReference type="Proteomes" id="UP001165068"/>
    </source>
</evidence>
<gene>
    <name evidence="2" type="ORF">MIAR_05370</name>
</gene>
<accession>A0ABQ5NDS7</accession>
<dbReference type="RefSeq" id="WP_285630917.1">
    <property type="nucleotide sequence ID" value="NZ_BAAAUK010000003.1"/>
</dbReference>
<dbReference type="EMBL" id="BRZC01000003">
    <property type="protein sequence ID" value="GLC83949.1"/>
    <property type="molecule type" value="Genomic_DNA"/>
</dbReference>